<feature type="non-terminal residue" evidence="1">
    <location>
        <position position="1"/>
    </location>
</feature>
<gene>
    <name evidence="1" type="ORF">S01H1_22795</name>
</gene>
<accession>X0TXK4</accession>
<dbReference type="EMBL" id="BARS01012951">
    <property type="protein sequence ID" value="GAF91901.1"/>
    <property type="molecule type" value="Genomic_DNA"/>
</dbReference>
<evidence type="ECO:0000313" key="1">
    <source>
        <dbReference type="EMBL" id="GAF91901.1"/>
    </source>
</evidence>
<sequence>TTGELELTILRKSPAVQVEAESLSSKLKDRWLLEAKQSIDTHNTGRFGIYFDIKYIGIPELSQMPDEDIVISHRVKSLKMGDIPIDMNDLAGEVSIRNKTGFGRFFLPEQIEGLENLKPGKYPVTLVLEGDIYKANNPGQPLEHWQVELQEEIELNDLIFEKGIPKAQAKVDYDAQVRARANSGL</sequence>
<feature type="non-terminal residue" evidence="1">
    <location>
        <position position="185"/>
    </location>
</feature>
<proteinExistence type="predicted"/>
<name>X0TXK4_9ZZZZ</name>
<protein>
    <submittedName>
        <fullName evidence="1">Uncharacterized protein</fullName>
    </submittedName>
</protein>
<comment type="caution">
    <text evidence="1">The sequence shown here is derived from an EMBL/GenBank/DDBJ whole genome shotgun (WGS) entry which is preliminary data.</text>
</comment>
<organism evidence="1">
    <name type="scientific">marine sediment metagenome</name>
    <dbReference type="NCBI Taxonomy" id="412755"/>
    <lineage>
        <taxon>unclassified sequences</taxon>
        <taxon>metagenomes</taxon>
        <taxon>ecological metagenomes</taxon>
    </lineage>
</organism>
<dbReference type="AlphaFoldDB" id="X0TXK4"/>
<reference evidence="1" key="1">
    <citation type="journal article" date="2014" name="Front. Microbiol.">
        <title>High frequency of phylogenetically diverse reductive dehalogenase-homologous genes in deep subseafloor sedimentary metagenomes.</title>
        <authorList>
            <person name="Kawai M."/>
            <person name="Futagami T."/>
            <person name="Toyoda A."/>
            <person name="Takaki Y."/>
            <person name="Nishi S."/>
            <person name="Hori S."/>
            <person name="Arai W."/>
            <person name="Tsubouchi T."/>
            <person name="Morono Y."/>
            <person name="Uchiyama I."/>
            <person name="Ito T."/>
            <person name="Fujiyama A."/>
            <person name="Inagaki F."/>
            <person name="Takami H."/>
        </authorList>
    </citation>
    <scope>NUCLEOTIDE SEQUENCE</scope>
    <source>
        <strain evidence="1">Expedition CK06-06</strain>
    </source>
</reference>